<feature type="binding site" evidence="15">
    <location>
        <position position="742"/>
    </location>
    <ligand>
        <name>Zn(2+)</name>
        <dbReference type="ChEBI" id="CHEBI:29105"/>
    </ligand>
</feature>
<dbReference type="PROSITE" id="PS50860">
    <property type="entry name" value="AA_TRNA_LIGASE_II_ALA"/>
    <property type="match status" value="1"/>
</dbReference>
<dbReference type="GO" id="GO:0004813">
    <property type="term" value="F:alanine-tRNA ligase activity"/>
    <property type="evidence" value="ECO:0007669"/>
    <property type="project" value="UniProtKB-UniRule"/>
</dbReference>
<comment type="function">
    <text evidence="15">Catalyzes the attachment of alanine to tRNA(Ala) in a two-step reaction: alanine is first activated by ATP to form Ala-AMP and then transferred to the acceptor end of tRNA(Ala). Also edits incorrectly charged tRNA(Ala) via its editing domain.</text>
</comment>
<evidence type="ECO:0000256" key="5">
    <source>
        <dbReference type="ARBA" id="ARBA00022598"/>
    </source>
</evidence>
<dbReference type="SUPFAM" id="SSF50447">
    <property type="entry name" value="Translation proteins"/>
    <property type="match status" value="1"/>
</dbReference>
<keyword evidence="9 15" id="KW-0067">ATP-binding</keyword>
<comment type="domain">
    <text evidence="15">Consists of three domains; the N-terminal catalytic domain, the editing domain and the C-terminal C-Ala domain. The editing domain removes incorrectly charged amino acids, while the C-Ala domain, along with tRNA(Ala), serves as a bridge to cooperatively bring together the editing and aminoacylation centers thus stimulating deacylation of misacylated tRNAs.</text>
</comment>
<dbReference type="InterPro" id="IPR018165">
    <property type="entry name" value="Ala-tRNA-synth_IIc_core"/>
</dbReference>
<dbReference type="GO" id="GO:0006419">
    <property type="term" value="P:alanyl-tRNA aminoacylation"/>
    <property type="evidence" value="ECO:0007669"/>
    <property type="project" value="InterPro"/>
</dbReference>
<dbReference type="InterPro" id="IPR050058">
    <property type="entry name" value="Ala-tRNA_ligase"/>
</dbReference>
<accession>A0A7E5WRG9</accession>
<dbReference type="InterPro" id="IPR009000">
    <property type="entry name" value="Transl_B-barrel_sf"/>
</dbReference>
<dbReference type="InterPro" id="IPR002318">
    <property type="entry name" value="Ala-tRNA-lgiase_IIc"/>
</dbReference>
<keyword evidence="7 15" id="KW-0547">Nucleotide-binding</keyword>
<reference evidence="18" key="1">
    <citation type="submission" date="2025-08" db="UniProtKB">
        <authorList>
            <consortium name="RefSeq"/>
        </authorList>
    </citation>
    <scope>IDENTIFICATION</scope>
</reference>
<evidence type="ECO:0000313" key="17">
    <source>
        <dbReference type="Proteomes" id="UP000322000"/>
    </source>
</evidence>
<dbReference type="SUPFAM" id="SSF55186">
    <property type="entry name" value="ThrRS/AlaRS common domain"/>
    <property type="match status" value="1"/>
</dbReference>
<dbReference type="KEGG" id="tnl:113504918"/>
<sequence length="1028" mass="114233">MLRAPVKRHISHKPWIRLKSSSSFIRNTFIDYFVENHGHTRIKSSSVVPLYDPSVPFVNAGMNQFKGVFLGKVAAPCARAVNSQKCVRVGGKHNDLDVVGTDGHHHTFFEMLGNWSFGDYYKKEACKMAWDLLLGPYRLKPERLLVTYFSGDAAMGLKPDLECRDIWREIGVPDSRLKAKPAKDNFWEMGATGPCGPCTEIHYVNHDGSLTEIWNLVFIQCNRDVDGKVKSLDKFHVDTGMGLERMAAILQHVPSNYETDLFQPLITAIEKNSKDVMDYTRSYRADAELDCEYRRLADHARMISVCLADGVFPASSLNLKQIMRKTFKISTDVFQNPQLLSILYDVVTETLGPTYPELVAKESQAKMIIEHEAQAYAKMRAGMRKKWKELVAKYPEVQTLNEVELPGFVQGYKEFKETMAKQKTNVIPGELVFKLYDTHGFHEDIIQRMADFNDMTIDKPGFWKLLTKHKNRHKTAHKEQATTSSKVMFNEAIKTLFENGHTCTNDSYKYDYTANGKTVQFKPLKTQLIGILNQDLTWIDYLEAGETQPYYLITKDTNFYCEEGGQVADEGMIYVSKNIALQVDSVFKIRDFVFHKGYFAVGDGNAYLNANSDVTLEIDEEKRLKVMRNHTGVHLLNAAVRRVLPKSVVCAVGSSATDKGLSLNLMVYGQKMTQNVLMDVQNLIRESIKCDAPIETRVLDSVSLSQEAGVVTVPGETYPEHGLRLVTAQPPLLSKELCCGTHVPSTGVLEEFCVTLVKGAGSNSPTIHALTGDDAKQARELFCRAEKLDQVIDLIDPERKKEEVSNIKRELSQLCGAGGAPYGEYAQCLALLDSFAKREVNKNDVALQAIAEAEVSNVISEAASEGRRFVVHFLRCSYLLQAAGVRRALAPAHSGLAGPGPAHSGLAGPGPAHSGLASPPPSLATLVLGCAGGVVVAVCTVPQDMVTESFSARRWLSCIAPVFQADVLPPAKDTSPLTYAEMTETKVSLINCEQLVQDAMRVAIKYAKSHTKEARNEDAQTTMNIQQN</sequence>
<dbReference type="HAMAP" id="MF_00036_B">
    <property type="entry name" value="Ala_tRNA_synth_B"/>
    <property type="match status" value="1"/>
</dbReference>
<evidence type="ECO:0000256" key="6">
    <source>
        <dbReference type="ARBA" id="ARBA00022723"/>
    </source>
</evidence>
<dbReference type="PANTHER" id="PTHR11777:SF39">
    <property type="entry name" value="ALANINE--TRNA LIGASE, MITOCHONDRIAL"/>
    <property type="match status" value="1"/>
</dbReference>
<dbReference type="SUPFAM" id="SSF101353">
    <property type="entry name" value="Putative anticodon-binding domain of alanyl-tRNA synthetase (AlaRS)"/>
    <property type="match status" value="1"/>
</dbReference>
<dbReference type="Gene3D" id="3.30.980.10">
    <property type="entry name" value="Threonyl-trna Synthetase, Chain A, domain 2"/>
    <property type="match status" value="1"/>
</dbReference>
<keyword evidence="4 15" id="KW-0820">tRNA-binding</keyword>
<dbReference type="InterPro" id="IPR018162">
    <property type="entry name" value="Ala-tRNA-ligase_IIc_anticod-bd"/>
</dbReference>
<dbReference type="PANTHER" id="PTHR11777">
    <property type="entry name" value="ALANYL-TRNA SYNTHETASE"/>
    <property type="match status" value="1"/>
</dbReference>
<dbReference type="FunCoup" id="A0A7E5WRG9">
    <property type="interactions" value="484"/>
</dbReference>
<dbReference type="SMART" id="SM00863">
    <property type="entry name" value="tRNA_SAD"/>
    <property type="match status" value="1"/>
</dbReference>
<name>A0A7E5WRG9_TRINI</name>
<evidence type="ECO:0000256" key="7">
    <source>
        <dbReference type="ARBA" id="ARBA00022741"/>
    </source>
</evidence>
<feature type="binding site" evidence="15">
    <location>
        <position position="738"/>
    </location>
    <ligand>
        <name>Zn(2+)</name>
        <dbReference type="ChEBI" id="CHEBI:29105"/>
    </ligand>
</feature>
<evidence type="ECO:0000256" key="8">
    <source>
        <dbReference type="ARBA" id="ARBA00022833"/>
    </source>
</evidence>
<proteinExistence type="inferred from homology"/>
<evidence type="ECO:0000256" key="11">
    <source>
        <dbReference type="ARBA" id="ARBA00022917"/>
    </source>
</evidence>
<dbReference type="InParanoid" id="A0A7E5WRG9"/>
<dbReference type="PRINTS" id="PR00980">
    <property type="entry name" value="TRNASYNTHALA"/>
</dbReference>
<comment type="subunit">
    <text evidence="15">Monomer.</text>
</comment>
<dbReference type="GeneID" id="113504918"/>
<evidence type="ECO:0000256" key="12">
    <source>
        <dbReference type="ARBA" id="ARBA00023146"/>
    </source>
</evidence>
<feature type="binding site" evidence="15">
    <location>
        <position position="630"/>
    </location>
    <ligand>
        <name>Zn(2+)</name>
        <dbReference type="ChEBI" id="CHEBI:29105"/>
    </ligand>
</feature>
<keyword evidence="6 15" id="KW-0479">Metal-binding</keyword>
<dbReference type="Pfam" id="PF01411">
    <property type="entry name" value="tRNA-synt_2c"/>
    <property type="match status" value="1"/>
</dbReference>
<keyword evidence="8 15" id="KW-0862">Zinc</keyword>
<dbReference type="NCBIfam" id="TIGR00344">
    <property type="entry name" value="alaS"/>
    <property type="match status" value="1"/>
</dbReference>
<evidence type="ECO:0000313" key="18">
    <source>
        <dbReference type="RefSeq" id="XP_026743234.1"/>
    </source>
</evidence>
<keyword evidence="17" id="KW-1185">Reference proteome</keyword>
<dbReference type="Gene3D" id="3.30.930.10">
    <property type="entry name" value="Bira Bifunctional Protein, Domain 2"/>
    <property type="match status" value="1"/>
</dbReference>
<evidence type="ECO:0000256" key="9">
    <source>
        <dbReference type="ARBA" id="ARBA00022840"/>
    </source>
</evidence>
<evidence type="ECO:0000256" key="13">
    <source>
        <dbReference type="ARBA" id="ARBA00032577"/>
    </source>
</evidence>
<dbReference type="InterPro" id="IPR012947">
    <property type="entry name" value="tRNA_SAD"/>
</dbReference>
<dbReference type="GO" id="GO:0000049">
    <property type="term" value="F:tRNA binding"/>
    <property type="evidence" value="ECO:0007669"/>
    <property type="project" value="UniProtKB-KW"/>
</dbReference>
<dbReference type="GO" id="GO:0005739">
    <property type="term" value="C:mitochondrion"/>
    <property type="evidence" value="ECO:0007669"/>
    <property type="project" value="TreeGrafter"/>
</dbReference>
<comment type="cofactor">
    <cofactor evidence="15">
        <name>Zn(2+)</name>
        <dbReference type="ChEBI" id="CHEBI:29105"/>
    </cofactor>
    <text evidence="15">Binds 1 zinc ion per subunit.</text>
</comment>
<dbReference type="GO" id="GO:0008270">
    <property type="term" value="F:zinc ion binding"/>
    <property type="evidence" value="ECO:0007669"/>
    <property type="project" value="UniProtKB-UniRule"/>
</dbReference>
<dbReference type="Pfam" id="PF07973">
    <property type="entry name" value="tRNA_SAD"/>
    <property type="match status" value="1"/>
</dbReference>
<dbReference type="Proteomes" id="UP000322000">
    <property type="component" value="Chromosome 23"/>
</dbReference>
<keyword evidence="10 15" id="KW-0694">RNA-binding</keyword>
<gene>
    <name evidence="18" type="primary">LOC113504918</name>
</gene>
<keyword evidence="11 15" id="KW-0648">Protein biosynthesis</keyword>
<dbReference type="OrthoDB" id="2423964at2759"/>
<comment type="catalytic activity">
    <reaction evidence="14 15">
        <text>tRNA(Ala) + L-alanine + ATP = L-alanyl-tRNA(Ala) + AMP + diphosphate</text>
        <dbReference type="Rhea" id="RHEA:12540"/>
        <dbReference type="Rhea" id="RHEA-COMP:9657"/>
        <dbReference type="Rhea" id="RHEA-COMP:9923"/>
        <dbReference type="ChEBI" id="CHEBI:30616"/>
        <dbReference type="ChEBI" id="CHEBI:33019"/>
        <dbReference type="ChEBI" id="CHEBI:57972"/>
        <dbReference type="ChEBI" id="CHEBI:78442"/>
        <dbReference type="ChEBI" id="CHEBI:78497"/>
        <dbReference type="ChEBI" id="CHEBI:456215"/>
        <dbReference type="EC" id="6.1.1.7"/>
    </reaction>
</comment>
<dbReference type="InterPro" id="IPR018163">
    <property type="entry name" value="Thr/Ala-tRNA-synth_IIc_edit"/>
</dbReference>
<keyword evidence="5 15" id="KW-0436">Ligase</keyword>
<evidence type="ECO:0000256" key="3">
    <source>
        <dbReference type="ARBA" id="ARBA00017959"/>
    </source>
</evidence>
<evidence type="ECO:0000256" key="10">
    <source>
        <dbReference type="ARBA" id="ARBA00022884"/>
    </source>
</evidence>
<dbReference type="GO" id="GO:0005524">
    <property type="term" value="F:ATP binding"/>
    <property type="evidence" value="ECO:0007669"/>
    <property type="project" value="UniProtKB-UniRule"/>
</dbReference>
<dbReference type="RefSeq" id="XP_026743234.1">
    <property type="nucleotide sequence ID" value="XM_026887433.1"/>
</dbReference>
<dbReference type="Gene3D" id="2.40.30.130">
    <property type="match status" value="1"/>
</dbReference>
<feature type="binding site" evidence="15">
    <location>
        <position position="634"/>
    </location>
    <ligand>
        <name>Zn(2+)</name>
        <dbReference type="ChEBI" id="CHEBI:29105"/>
    </ligand>
</feature>
<evidence type="ECO:0000256" key="2">
    <source>
        <dbReference type="ARBA" id="ARBA00013168"/>
    </source>
</evidence>
<dbReference type="InterPro" id="IPR045864">
    <property type="entry name" value="aa-tRNA-synth_II/BPL/LPL"/>
</dbReference>
<comment type="similarity">
    <text evidence="1">Belongs to the class-II aminoacyl-tRNA synthetase family. Alax-L subfamily.</text>
</comment>
<dbReference type="InterPro" id="IPR018164">
    <property type="entry name" value="Ala-tRNA-synth_IIc_N"/>
</dbReference>
<dbReference type="CTD" id="38595"/>
<organism evidence="17 18">
    <name type="scientific">Trichoplusia ni</name>
    <name type="common">Cabbage looper</name>
    <dbReference type="NCBI Taxonomy" id="7111"/>
    <lineage>
        <taxon>Eukaryota</taxon>
        <taxon>Metazoa</taxon>
        <taxon>Ecdysozoa</taxon>
        <taxon>Arthropoda</taxon>
        <taxon>Hexapoda</taxon>
        <taxon>Insecta</taxon>
        <taxon>Pterygota</taxon>
        <taxon>Neoptera</taxon>
        <taxon>Endopterygota</taxon>
        <taxon>Lepidoptera</taxon>
        <taxon>Glossata</taxon>
        <taxon>Ditrysia</taxon>
        <taxon>Noctuoidea</taxon>
        <taxon>Noctuidae</taxon>
        <taxon>Plusiinae</taxon>
        <taxon>Trichoplusia</taxon>
    </lineage>
</organism>
<dbReference type="EC" id="6.1.1.7" evidence="2"/>
<feature type="domain" description="Alanyl-transfer RNA synthetases family profile" evidence="16">
    <location>
        <begin position="20"/>
        <end position="781"/>
    </location>
</feature>
<dbReference type="InterPro" id="IPR023033">
    <property type="entry name" value="Ala_tRNA_ligase_euk/bac"/>
</dbReference>
<dbReference type="FunFam" id="3.30.930.10:FF:000011">
    <property type="entry name" value="Alanine--tRNA ligase, cytoplasmic"/>
    <property type="match status" value="1"/>
</dbReference>
<dbReference type="SUPFAM" id="SSF55681">
    <property type="entry name" value="Class II aaRS and biotin synthetases"/>
    <property type="match status" value="1"/>
</dbReference>
<protein>
    <recommendedName>
        <fullName evidence="3">Alanine--tRNA ligase</fullName>
        <ecNumber evidence="2">6.1.1.7</ecNumber>
    </recommendedName>
    <alternativeName>
        <fullName evidence="13">Alanyl-tRNA synthetase</fullName>
    </alternativeName>
</protein>
<keyword evidence="12 15" id="KW-0030">Aminoacyl-tRNA synthetase</keyword>
<dbReference type="AlphaFoldDB" id="A0A7E5WRG9"/>
<evidence type="ECO:0000256" key="4">
    <source>
        <dbReference type="ARBA" id="ARBA00022555"/>
    </source>
</evidence>
<dbReference type="GO" id="GO:0002161">
    <property type="term" value="F:aminoacyl-tRNA deacylase activity"/>
    <property type="evidence" value="ECO:0007669"/>
    <property type="project" value="TreeGrafter"/>
</dbReference>
<evidence type="ECO:0000256" key="1">
    <source>
        <dbReference type="ARBA" id="ARBA00008429"/>
    </source>
</evidence>
<dbReference type="CDD" id="cd00673">
    <property type="entry name" value="AlaRS_core"/>
    <property type="match status" value="1"/>
</dbReference>
<evidence type="ECO:0000256" key="15">
    <source>
        <dbReference type="HAMAP-Rule" id="MF_03133"/>
    </source>
</evidence>
<evidence type="ECO:0000259" key="16">
    <source>
        <dbReference type="PROSITE" id="PS50860"/>
    </source>
</evidence>
<evidence type="ECO:0000256" key="14">
    <source>
        <dbReference type="ARBA" id="ARBA00048300"/>
    </source>
</evidence>